<dbReference type="Proteomes" id="UP000287830">
    <property type="component" value="Unassembled WGS sequence"/>
</dbReference>
<accession>A0A7U9PY07</accession>
<sequence length="238" mass="25290">MANFVECITDPDAAGPLWCGDRTVAVFAARPEGAAEGAGRVEGSVALLDLGADDPALRFVAVLDCPEGEILVPLLRGAADEARKAGGTTLRWITEEDVSPGKAAVELGALESGEVYRWWRRDLPAGVPVRDAAVRQLPSEEEGVAFRIGTDDAWYDVELDDDRARLVHDRADESTADALTALTALTSAALHALDTDHPGLRAAEVNAAPDDEELHAALRRLGFAATHSRAVEYTLSLA</sequence>
<evidence type="ECO:0000313" key="1">
    <source>
        <dbReference type="EMBL" id="GCD36922.1"/>
    </source>
</evidence>
<dbReference type="GeneID" id="95623544"/>
<dbReference type="RefSeq" id="WP_244955287.1">
    <property type="nucleotide sequence ID" value="NZ_BHZC01000001.1"/>
</dbReference>
<evidence type="ECO:0000313" key="2">
    <source>
        <dbReference type="Proteomes" id="UP000287830"/>
    </source>
</evidence>
<name>A0A7U9PY07_9ACTN</name>
<proteinExistence type="predicted"/>
<organism evidence="1 2">
    <name type="scientific">Streptomyces chrestomyceticus JCM 4735</name>
    <dbReference type="NCBI Taxonomy" id="1306181"/>
    <lineage>
        <taxon>Bacteria</taxon>
        <taxon>Bacillati</taxon>
        <taxon>Actinomycetota</taxon>
        <taxon>Actinomycetes</taxon>
        <taxon>Kitasatosporales</taxon>
        <taxon>Streptomycetaceae</taxon>
        <taxon>Streptomyces</taxon>
    </lineage>
</organism>
<comment type="caution">
    <text evidence="1">The sequence shown here is derived from an EMBL/GenBank/DDBJ whole genome shotgun (WGS) entry which is preliminary data.</text>
</comment>
<dbReference type="EMBL" id="BHZC01000001">
    <property type="protein sequence ID" value="GCD36922.1"/>
    <property type="molecule type" value="Genomic_DNA"/>
</dbReference>
<reference evidence="1 2" key="1">
    <citation type="submission" date="2018-11" db="EMBL/GenBank/DDBJ databases">
        <title>Whole genome sequence of Streptomyces chrestomyceticus NBRC 13444(T).</title>
        <authorList>
            <person name="Komaki H."/>
            <person name="Tamura T."/>
        </authorList>
    </citation>
    <scope>NUCLEOTIDE SEQUENCE [LARGE SCALE GENOMIC DNA]</scope>
    <source>
        <strain evidence="1 2">NBRC 13444</strain>
    </source>
</reference>
<dbReference type="AlphaFoldDB" id="A0A7U9PY07"/>
<evidence type="ECO:0008006" key="3">
    <source>
        <dbReference type="Google" id="ProtNLM"/>
    </source>
</evidence>
<protein>
    <recommendedName>
        <fullName evidence="3">N-acetyltransferase domain-containing protein</fullName>
    </recommendedName>
</protein>
<gene>
    <name evidence="1" type="ORF">OEIGOIKO_04703</name>
</gene>